<keyword evidence="1" id="KW-1133">Transmembrane helix</keyword>
<feature type="transmembrane region" description="Helical" evidence="1">
    <location>
        <begin position="175"/>
        <end position="197"/>
    </location>
</feature>
<gene>
    <name evidence="2" type="primary">e119.1</name>
</gene>
<accession>K7YNR4</accession>
<dbReference type="GeneID" id="14039035"/>
<reference evidence="2 3" key="2">
    <citation type="journal article" date="2015" name="J. Gen. Virol.">
        <title>The English isolate and a newly identified Berlin isolate of Rat Cytomegalovirus (RCMV) share similarities with but separate as an anciently diverged clade from Mouse CMV and the Maastricht isolate of RCMV.</title>
        <authorList>
            <person name="Geyer H."/>
            <person name="Ettinger J."/>
            <person name="Moller L."/>
            <person name="Schmolz E."/>
            <person name="Nitsche A."/>
            <person name="Brune W."/>
            <person name="Heaggans S."/>
            <person name="Sandford G.R."/>
            <person name="Hayward G.S."/>
            <person name="Voigt S."/>
        </authorList>
    </citation>
    <scope>NUCLEOTIDE SEQUENCE [LARGE SCALE GENOMIC DNA]</scope>
    <source>
        <strain evidence="2">England</strain>
    </source>
</reference>
<keyword evidence="1" id="KW-0812">Transmembrane</keyword>
<evidence type="ECO:0000313" key="3">
    <source>
        <dbReference type="Proteomes" id="UP000127637"/>
    </source>
</evidence>
<name>K7YNR4_RCMVE</name>
<protein>
    <submittedName>
        <fullName evidence="2">E119.1</fullName>
    </submittedName>
</protein>
<dbReference type="RefSeq" id="YP_007016510.1">
    <property type="nucleotide sequence ID" value="NC_019559.2"/>
</dbReference>
<dbReference type="EMBL" id="JX867617">
    <property type="protein sequence ID" value="AFX83427.1"/>
    <property type="molecule type" value="Genomic_DNA"/>
</dbReference>
<organismHost>
    <name type="scientific">Rattus norvegicus</name>
    <name type="common">Rat</name>
    <dbReference type="NCBI Taxonomy" id="10116"/>
</organismHost>
<keyword evidence="3" id="KW-1185">Reference proteome</keyword>
<dbReference type="Proteomes" id="UP000127637">
    <property type="component" value="Segment"/>
</dbReference>
<dbReference type="KEGG" id="vg:14039035"/>
<evidence type="ECO:0000313" key="2">
    <source>
        <dbReference type="EMBL" id="AFX83427.1"/>
    </source>
</evidence>
<dbReference type="OrthoDB" id="26770at10239"/>
<evidence type="ECO:0000256" key="1">
    <source>
        <dbReference type="SAM" id="Phobius"/>
    </source>
</evidence>
<proteinExistence type="predicted"/>
<reference evidence="2 3" key="1">
    <citation type="journal article" date="2012" name="J. Virol.">
        <title>Complete genome sequence of the english isolate of rat cytomegalovirus (Murid herpesvirus 8).</title>
        <authorList>
            <person name="Ettinger J."/>
            <person name="Geyer H."/>
            <person name="Nitsche A."/>
            <person name="Zimmermann A."/>
            <person name="Brune W."/>
            <person name="Sandford G.R."/>
            <person name="Hayward G.S."/>
            <person name="Voigt S."/>
        </authorList>
    </citation>
    <scope>NUCLEOTIDE SEQUENCE [LARGE SCALE GENOMIC DNA]</scope>
    <source>
        <strain evidence="2">England</strain>
    </source>
</reference>
<organism evidence="2 3">
    <name type="scientific">Rat cytomegalovirus (isolate England)</name>
    <name type="common">RCMV-E</name>
    <name type="synonym">Murid herpesvirus 8</name>
    <dbReference type="NCBI Taxonomy" id="1261657"/>
    <lineage>
        <taxon>Viruses</taxon>
        <taxon>Duplodnaviria</taxon>
        <taxon>Heunggongvirae</taxon>
        <taxon>Peploviricota</taxon>
        <taxon>Herviviricetes</taxon>
        <taxon>Herpesvirales</taxon>
        <taxon>Orthoherpesviridae</taxon>
        <taxon>Betaherpesvirinae</taxon>
        <taxon>Muromegalovirus</taxon>
        <taxon>Muromegalovirus muridbeta8</taxon>
    </lineage>
</organism>
<keyword evidence="1" id="KW-0472">Membrane</keyword>
<sequence>MRISSIMSVLCLFTIVETRKCNITVVYSYYDYNLNASCFIICPFPIHGRFDFREKTTTERYGETPGTYTALFSLSATGSFWGEYVDCRLTDNSLICVARITVNVTISIQCIGANGIWPPFEGPFVTDDQEYINFVIPTDKVYEKPKLGGKKPVYYGTLHLKQKYPPSTKPTTDTLYIMNVSCILMTVMGILGLLTFCCRKYRHARPICV</sequence>